<dbReference type="RefSeq" id="WP_069328612.1">
    <property type="nucleotide sequence ID" value="NZ_MDER01000059.1"/>
</dbReference>
<dbReference type="Pfam" id="PF22531">
    <property type="entry name" value="DUF7002"/>
    <property type="match status" value="1"/>
</dbReference>
<dbReference type="AlphaFoldDB" id="A0A1E3L0Q3"/>
<evidence type="ECO:0008006" key="3">
    <source>
        <dbReference type="Google" id="ProtNLM"/>
    </source>
</evidence>
<proteinExistence type="predicted"/>
<organism evidence="1 2">
    <name type="scientific">Paenibacillus nuruki</name>
    <dbReference type="NCBI Taxonomy" id="1886670"/>
    <lineage>
        <taxon>Bacteria</taxon>
        <taxon>Bacillati</taxon>
        <taxon>Bacillota</taxon>
        <taxon>Bacilli</taxon>
        <taxon>Bacillales</taxon>
        <taxon>Paenibacillaceae</taxon>
        <taxon>Paenibacillus</taxon>
    </lineage>
</organism>
<evidence type="ECO:0000313" key="1">
    <source>
        <dbReference type="EMBL" id="ODP27372.1"/>
    </source>
</evidence>
<dbReference type="InterPro" id="IPR054271">
    <property type="entry name" value="DUF7002"/>
</dbReference>
<evidence type="ECO:0000313" key="2">
    <source>
        <dbReference type="Proteomes" id="UP000094578"/>
    </source>
</evidence>
<dbReference type="EMBL" id="MDER01000059">
    <property type="protein sequence ID" value="ODP27372.1"/>
    <property type="molecule type" value="Genomic_DNA"/>
</dbReference>
<name>A0A1E3L0Q3_9BACL</name>
<gene>
    <name evidence="1" type="ORF">PTI45_03217</name>
</gene>
<protein>
    <recommendedName>
        <fullName evidence="3">DarT domain-containing protein</fullName>
    </recommendedName>
</protein>
<accession>A0A1E3L0Q3</accession>
<reference evidence="1 2" key="1">
    <citation type="submission" date="2016-08" db="EMBL/GenBank/DDBJ databases">
        <title>Genome sequencing of Paenibacillus sp. TI45-13ar, isolated from Korean traditional nuruk.</title>
        <authorList>
            <person name="Kim S.-J."/>
        </authorList>
    </citation>
    <scope>NUCLEOTIDE SEQUENCE [LARGE SCALE GENOMIC DNA]</scope>
    <source>
        <strain evidence="1 2">TI45-13ar</strain>
    </source>
</reference>
<keyword evidence="2" id="KW-1185">Reference proteome</keyword>
<dbReference type="Proteomes" id="UP000094578">
    <property type="component" value="Unassembled WGS sequence"/>
</dbReference>
<sequence>MINKKLYHLTSEKNLENIIRTKKICTANSLKKQYDILPNKKLRRFSGPLNLSDEISLNYQVYIPDWGISDNNPDDFFVELDSYVFFWNDEKYKNNMNSSKNDFVQIEIESESLLQKYSNSIYGCI</sequence>
<comment type="caution">
    <text evidence="1">The sequence shown here is derived from an EMBL/GenBank/DDBJ whole genome shotgun (WGS) entry which is preliminary data.</text>
</comment>